<dbReference type="GO" id="GO:0051539">
    <property type="term" value="F:4 iron, 4 sulfur cluster binding"/>
    <property type="evidence" value="ECO:0007669"/>
    <property type="project" value="UniProtKB-UniRule"/>
</dbReference>
<evidence type="ECO:0000256" key="5">
    <source>
        <dbReference type="ARBA" id="ARBA00022691"/>
    </source>
</evidence>
<accession>A0A0E4GB29</accession>
<keyword evidence="9 10" id="KW-0411">Iron-sulfur</keyword>
<evidence type="ECO:0000256" key="7">
    <source>
        <dbReference type="ARBA" id="ARBA00023002"/>
    </source>
</evidence>
<dbReference type="SFLD" id="SFLDS00029">
    <property type="entry name" value="Radical_SAM"/>
    <property type="match status" value="1"/>
</dbReference>
<keyword evidence="8 10" id="KW-0408">Iron</keyword>
<keyword evidence="7 10" id="KW-0560">Oxidoreductase</keyword>
<evidence type="ECO:0000256" key="2">
    <source>
        <dbReference type="ARBA" id="ARBA00009777"/>
    </source>
</evidence>
<comment type="similarity">
    <text evidence="2 10">Belongs to the organic radical-activating enzymes family.</text>
</comment>
<dbReference type="InterPro" id="IPR001989">
    <property type="entry name" value="Radical_activat_CS"/>
</dbReference>
<dbReference type="PROSITE" id="PS01087">
    <property type="entry name" value="RADICAL_ACTIVATING"/>
    <property type="match status" value="1"/>
</dbReference>
<feature type="domain" description="Radical SAM core" evidence="11">
    <location>
        <begin position="16"/>
        <end position="239"/>
    </location>
</feature>
<organism evidence="12 13">
    <name type="scientific">Syntrophomonas zehnderi OL-4</name>
    <dbReference type="NCBI Taxonomy" id="690567"/>
    <lineage>
        <taxon>Bacteria</taxon>
        <taxon>Bacillati</taxon>
        <taxon>Bacillota</taxon>
        <taxon>Clostridia</taxon>
        <taxon>Eubacteriales</taxon>
        <taxon>Syntrophomonadaceae</taxon>
        <taxon>Syntrophomonas</taxon>
    </lineage>
</organism>
<keyword evidence="6 10" id="KW-0479">Metal-binding</keyword>
<dbReference type="Gene3D" id="3.20.20.70">
    <property type="entry name" value="Aldolase class I"/>
    <property type="match status" value="1"/>
</dbReference>
<dbReference type="InterPro" id="IPR012838">
    <property type="entry name" value="PFL1_activating"/>
</dbReference>
<dbReference type="AlphaFoldDB" id="A0A0E4GB29"/>
<dbReference type="GO" id="GO:0005737">
    <property type="term" value="C:cytoplasm"/>
    <property type="evidence" value="ECO:0007669"/>
    <property type="project" value="UniProtKB-SubCell"/>
</dbReference>
<dbReference type="InterPro" id="IPR058240">
    <property type="entry name" value="rSAM_sf"/>
</dbReference>
<evidence type="ECO:0000256" key="1">
    <source>
        <dbReference type="ARBA" id="ARBA00003141"/>
    </source>
</evidence>
<dbReference type="InterPro" id="IPR012839">
    <property type="entry name" value="Organic_radical_activase"/>
</dbReference>
<evidence type="ECO:0000313" key="13">
    <source>
        <dbReference type="Proteomes" id="UP000045545"/>
    </source>
</evidence>
<sequence>MALEGYIHSIETFGTLDGPGIRYVIFMQGCPLRCAFCHNPDTWRMVHGQKKTVAWFVEDIKNYLPYFRSSGGGLTVSGGEPLLQASFLTLLFSRLRKLNIHKAVDTSGFAEVEKIKELMSLTDLVMLSIKHPDPDRHREICGQSNDRPLALSRYLSRIMMPVWIRYVLIPQVSSDRRDLEMLAQMIYKMPNVERLELLPYHTMGTPKWRALGLKSPLLDSRPPTEQEIQSARQYMQSLLPDLKII</sequence>
<evidence type="ECO:0000259" key="11">
    <source>
        <dbReference type="PROSITE" id="PS51918"/>
    </source>
</evidence>
<dbReference type="InterPro" id="IPR007197">
    <property type="entry name" value="rSAM"/>
</dbReference>
<keyword evidence="13" id="KW-1185">Reference proteome</keyword>
<dbReference type="InterPro" id="IPR034457">
    <property type="entry name" value="Organic_radical-activating"/>
</dbReference>
<keyword evidence="5 10" id="KW-0949">S-adenosyl-L-methionine</keyword>
<dbReference type="PROSITE" id="PS51918">
    <property type="entry name" value="RADICAL_SAM"/>
    <property type="match status" value="1"/>
</dbReference>
<dbReference type="PIRSF" id="PIRSF000371">
    <property type="entry name" value="PFL_act_enz"/>
    <property type="match status" value="1"/>
</dbReference>
<proteinExistence type="inferred from homology"/>
<dbReference type="EC" id="1.97.1.4" evidence="10"/>
<evidence type="ECO:0000256" key="3">
    <source>
        <dbReference type="ARBA" id="ARBA00021356"/>
    </source>
</evidence>
<protein>
    <recommendedName>
        <fullName evidence="3 10">Pyruvate formate-lyase-activating enzyme</fullName>
        <ecNumber evidence="10">1.97.1.4</ecNumber>
    </recommendedName>
</protein>
<comment type="subcellular location">
    <subcellularLocation>
        <location evidence="10">Cytoplasm</location>
    </subcellularLocation>
</comment>
<comment type="function">
    <text evidence="1 10">Activation of pyruvate formate-lyase under anaerobic conditions by generation of an organic free radical, using S-adenosylmethionine and reduced flavodoxin as cosubstrates to produce 5'-deoxy-adenosine.</text>
</comment>
<dbReference type="SFLD" id="SFLDG01066">
    <property type="entry name" value="organic_radical-activating_enz"/>
    <property type="match status" value="1"/>
</dbReference>
<gene>
    <name evidence="12" type="ORF">1416</name>
</gene>
<dbReference type="NCBIfam" id="TIGR02493">
    <property type="entry name" value="PFLA"/>
    <property type="match status" value="1"/>
</dbReference>
<dbReference type="SUPFAM" id="SSF102114">
    <property type="entry name" value="Radical SAM enzymes"/>
    <property type="match status" value="1"/>
</dbReference>
<dbReference type="EMBL" id="CGIH01000026">
    <property type="protein sequence ID" value="CFX54292.1"/>
    <property type="molecule type" value="Genomic_DNA"/>
</dbReference>
<dbReference type="STRING" id="690567.1416"/>
<dbReference type="Proteomes" id="UP000045545">
    <property type="component" value="Unassembled WGS sequence"/>
</dbReference>
<dbReference type="PANTHER" id="PTHR30352:SF5">
    <property type="entry name" value="PYRUVATE FORMATE-LYASE 1-ACTIVATING ENZYME"/>
    <property type="match status" value="1"/>
</dbReference>
<keyword evidence="4 10" id="KW-0004">4Fe-4S</keyword>
<dbReference type="GO" id="GO:0043365">
    <property type="term" value="F:[formate-C-acetyltransferase]-activating enzyme activity"/>
    <property type="evidence" value="ECO:0007669"/>
    <property type="project" value="UniProtKB-UniRule"/>
</dbReference>
<dbReference type="CDD" id="cd01335">
    <property type="entry name" value="Radical_SAM"/>
    <property type="match status" value="1"/>
</dbReference>
<name>A0A0E4GB29_9FIRM</name>
<comment type="catalytic activity">
    <reaction evidence="10">
        <text>glycyl-[formate C-acetyltransferase] + reduced [flavodoxin] + S-adenosyl-L-methionine = glycin-2-yl radical-[formate C-acetyltransferase] + semiquinone [flavodoxin] + 5'-deoxyadenosine + L-methionine + H(+)</text>
        <dbReference type="Rhea" id="RHEA:19225"/>
        <dbReference type="Rhea" id="RHEA-COMP:10622"/>
        <dbReference type="Rhea" id="RHEA-COMP:12190"/>
        <dbReference type="Rhea" id="RHEA-COMP:12191"/>
        <dbReference type="Rhea" id="RHEA-COMP:14480"/>
        <dbReference type="ChEBI" id="CHEBI:15378"/>
        <dbReference type="ChEBI" id="CHEBI:17319"/>
        <dbReference type="ChEBI" id="CHEBI:29947"/>
        <dbReference type="ChEBI" id="CHEBI:32722"/>
        <dbReference type="ChEBI" id="CHEBI:57618"/>
        <dbReference type="ChEBI" id="CHEBI:57844"/>
        <dbReference type="ChEBI" id="CHEBI:59789"/>
        <dbReference type="ChEBI" id="CHEBI:140311"/>
        <dbReference type="EC" id="1.97.1.4"/>
    </reaction>
</comment>
<evidence type="ECO:0000256" key="6">
    <source>
        <dbReference type="ARBA" id="ARBA00022723"/>
    </source>
</evidence>
<evidence type="ECO:0000313" key="12">
    <source>
        <dbReference type="EMBL" id="CFX54292.1"/>
    </source>
</evidence>
<dbReference type="InterPro" id="IPR013785">
    <property type="entry name" value="Aldolase_TIM"/>
</dbReference>
<dbReference type="GO" id="GO:0046872">
    <property type="term" value="F:metal ion binding"/>
    <property type="evidence" value="ECO:0007669"/>
    <property type="project" value="UniProtKB-UniRule"/>
</dbReference>
<evidence type="ECO:0000256" key="8">
    <source>
        <dbReference type="ARBA" id="ARBA00023004"/>
    </source>
</evidence>
<evidence type="ECO:0000256" key="10">
    <source>
        <dbReference type="RuleBase" id="RU362053"/>
    </source>
</evidence>
<evidence type="ECO:0000256" key="9">
    <source>
        <dbReference type="ARBA" id="ARBA00023014"/>
    </source>
</evidence>
<evidence type="ECO:0000256" key="4">
    <source>
        <dbReference type="ARBA" id="ARBA00022485"/>
    </source>
</evidence>
<comment type="cofactor">
    <cofactor evidence="10">
        <name>[4Fe-4S] cluster</name>
        <dbReference type="ChEBI" id="CHEBI:49883"/>
    </cofactor>
    <text evidence="10">Binds 1 [4Fe-4S] cluster. The cluster is coordinated with 3 cysteines and an exchangeable S-adenosyl-L-methionine.</text>
</comment>
<keyword evidence="10" id="KW-0963">Cytoplasm</keyword>
<reference evidence="12 13" key="1">
    <citation type="submission" date="2015-03" db="EMBL/GenBank/DDBJ databases">
        <authorList>
            <person name="Murphy D."/>
        </authorList>
    </citation>
    <scope>NUCLEOTIDE SEQUENCE [LARGE SCALE GENOMIC DNA]</scope>
    <source>
        <strain evidence="12 13">OL-4</strain>
    </source>
</reference>
<dbReference type="Pfam" id="PF04055">
    <property type="entry name" value="Radical_SAM"/>
    <property type="match status" value="1"/>
</dbReference>
<dbReference type="RefSeq" id="WP_046497004.1">
    <property type="nucleotide sequence ID" value="NZ_CGIH01000026.1"/>
</dbReference>
<dbReference type="PANTHER" id="PTHR30352">
    <property type="entry name" value="PYRUVATE FORMATE-LYASE-ACTIVATING ENZYME"/>
    <property type="match status" value="1"/>
</dbReference>